<organism evidence="2">
    <name type="scientific">Arundo donax</name>
    <name type="common">Giant reed</name>
    <name type="synonym">Donax arundinaceus</name>
    <dbReference type="NCBI Taxonomy" id="35708"/>
    <lineage>
        <taxon>Eukaryota</taxon>
        <taxon>Viridiplantae</taxon>
        <taxon>Streptophyta</taxon>
        <taxon>Embryophyta</taxon>
        <taxon>Tracheophyta</taxon>
        <taxon>Spermatophyta</taxon>
        <taxon>Magnoliopsida</taxon>
        <taxon>Liliopsida</taxon>
        <taxon>Poales</taxon>
        <taxon>Poaceae</taxon>
        <taxon>PACMAD clade</taxon>
        <taxon>Arundinoideae</taxon>
        <taxon>Arundineae</taxon>
        <taxon>Arundo</taxon>
    </lineage>
</organism>
<dbReference type="EMBL" id="GBRH01189898">
    <property type="protein sequence ID" value="JAE07998.1"/>
    <property type="molecule type" value="Transcribed_RNA"/>
</dbReference>
<name>A0A0A9FIA4_ARUDO</name>
<feature type="region of interest" description="Disordered" evidence="1">
    <location>
        <begin position="1"/>
        <end position="42"/>
    </location>
</feature>
<protein>
    <submittedName>
        <fullName evidence="2">Uncharacterized protein</fullName>
    </submittedName>
</protein>
<reference evidence="2" key="2">
    <citation type="journal article" date="2015" name="Data Brief">
        <title>Shoot transcriptome of the giant reed, Arundo donax.</title>
        <authorList>
            <person name="Barrero R.A."/>
            <person name="Guerrero F.D."/>
            <person name="Moolhuijzen P."/>
            <person name="Goolsby J.A."/>
            <person name="Tidwell J."/>
            <person name="Bellgard S.E."/>
            <person name="Bellgard M.I."/>
        </authorList>
    </citation>
    <scope>NUCLEOTIDE SEQUENCE</scope>
    <source>
        <tissue evidence="2">Shoot tissue taken approximately 20 cm above the soil surface</tissue>
    </source>
</reference>
<evidence type="ECO:0000256" key="1">
    <source>
        <dbReference type="SAM" id="MobiDB-lite"/>
    </source>
</evidence>
<dbReference type="AlphaFoldDB" id="A0A0A9FIA4"/>
<proteinExistence type="predicted"/>
<reference evidence="2" key="1">
    <citation type="submission" date="2014-09" db="EMBL/GenBank/DDBJ databases">
        <authorList>
            <person name="Magalhaes I.L.F."/>
            <person name="Oliveira U."/>
            <person name="Santos F.R."/>
            <person name="Vidigal T.H.D.A."/>
            <person name="Brescovit A.D."/>
            <person name="Santos A.J."/>
        </authorList>
    </citation>
    <scope>NUCLEOTIDE SEQUENCE</scope>
    <source>
        <tissue evidence="2">Shoot tissue taken approximately 20 cm above the soil surface</tissue>
    </source>
</reference>
<accession>A0A0A9FIA4</accession>
<sequence>MAVLGTPVCSGSTRRGGEFRRSTRSAWDGALARSPEGRMPRT</sequence>
<evidence type="ECO:0000313" key="2">
    <source>
        <dbReference type="EMBL" id="JAE07998.1"/>
    </source>
</evidence>